<dbReference type="SUPFAM" id="SSF58104">
    <property type="entry name" value="Methyl-accepting chemotaxis protein (MCP) signaling domain"/>
    <property type="match status" value="1"/>
</dbReference>
<dbReference type="Gene3D" id="3.40.190.100">
    <property type="entry name" value="Glycine betaine-binding periplasmic protein, domain 2"/>
    <property type="match status" value="1"/>
</dbReference>
<accession>A0A1W1ZD04</accession>
<protein>
    <submittedName>
        <fullName evidence="5">Methyl-accepting chemotaxis protein</fullName>
    </submittedName>
</protein>
<name>A0A1W1ZD04_9FIRM</name>
<evidence type="ECO:0000259" key="4">
    <source>
        <dbReference type="PROSITE" id="PS50111"/>
    </source>
</evidence>
<dbReference type="PANTHER" id="PTHR32089">
    <property type="entry name" value="METHYL-ACCEPTING CHEMOTAXIS PROTEIN MCPB"/>
    <property type="match status" value="1"/>
</dbReference>
<organism evidence="5 6">
    <name type="scientific">Sporomusa malonica</name>
    <dbReference type="NCBI Taxonomy" id="112901"/>
    <lineage>
        <taxon>Bacteria</taxon>
        <taxon>Bacillati</taxon>
        <taxon>Bacillota</taxon>
        <taxon>Negativicutes</taxon>
        <taxon>Selenomonadales</taxon>
        <taxon>Sporomusaceae</taxon>
        <taxon>Sporomusa</taxon>
    </lineage>
</organism>
<dbReference type="GO" id="GO:0007165">
    <property type="term" value="P:signal transduction"/>
    <property type="evidence" value="ECO:0007669"/>
    <property type="project" value="UniProtKB-KW"/>
</dbReference>
<dbReference type="Gene3D" id="3.40.190.10">
    <property type="entry name" value="Periplasmic binding protein-like II"/>
    <property type="match status" value="1"/>
</dbReference>
<dbReference type="SMART" id="SM00283">
    <property type="entry name" value="MA"/>
    <property type="match status" value="1"/>
</dbReference>
<dbReference type="Gene3D" id="1.10.287.950">
    <property type="entry name" value="Methyl-accepting chemotaxis protein"/>
    <property type="match status" value="1"/>
</dbReference>
<dbReference type="PROSITE" id="PS50111">
    <property type="entry name" value="CHEMOTAXIS_TRANSDUC_2"/>
    <property type="match status" value="1"/>
</dbReference>
<evidence type="ECO:0000313" key="5">
    <source>
        <dbReference type="EMBL" id="SMC46274.1"/>
    </source>
</evidence>
<dbReference type="InterPro" id="IPR007210">
    <property type="entry name" value="ABC_Gly_betaine_transp_sub-bd"/>
</dbReference>
<keyword evidence="3" id="KW-0812">Transmembrane</keyword>
<proteinExistence type="predicted"/>
<dbReference type="GO" id="GO:0043190">
    <property type="term" value="C:ATP-binding cassette (ABC) transporter complex"/>
    <property type="evidence" value="ECO:0007669"/>
    <property type="project" value="InterPro"/>
</dbReference>
<sequence>MSQGTIPDLNLPGSGNMAVRPLLNAIVCVGINILCYLLLTNYKEVGLLSFLAIQAVVVCFIFICDKIFFKIEHKDNFAVKIADDLIAGNFSNSNQNSKASLLERKLSQFMSQMRRTIAEIYGVVRVASSTGIYLSKDINDMLQATDKISGTLTYMAQGNSEVAYSVAEASGKMAQVYQSVVAIKNQIELINESSQKTMLLVTEGNSALEVQSQKLYESIQSFKQVVSVISILRNNGLEINSIVNTISNISSQTNLLALNAAIEAARAGEAGRGFTVVAAEVKKLAEECGNSAVKVRELIEKVNCEIDTATEVINNNNQTVLEQETHLNNTQEAFSKINGAMNVVEQEIEDIFAKINALTTSSESINADMESISAVCQEAAASSEEIGAAMQDNANSIGSITERFNELTQKIEQISAQLESYNYVKIAHTEFAESIFQVEVVKELVRQKLGLAAEGILVTNPETWKMIAEGKADVTMSSWLPYVDADLEQQYRAQVENLGPNLQGCKFGLVVPSYVTVKSIPELKNYSCKFKNKIYALQRRTKVSQCTAQALKVYGISDYTIDYSDEETMLQAVGQAIKNNEWVVMTGWQPHYKFSVYDLKFLEDPKGVFGQEEHLTTLVRRDLRAENKELYEIIRNFKLNMVDVNNALYEMKRGASANEVVKKYLGS</sequence>
<keyword evidence="3" id="KW-1133">Transmembrane helix</keyword>
<feature type="domain" description="Methyl-accepting transducer" evidence="4">
    <location>
        <begin position="137"/>
        <end position="394"/>
    </location>
</feature>
<dbReference type="GO" id="GO:0022857">
    <property type="term" value="F:transmembrane transporter activity"/>
    <property type="evidence" value="ECO:0007669"/>
    <property type="project" value="InterPro"/>
</dbReference>
<evidence type="ECO:0000256" key="2">
    <source>
        <dbReference type="PROSITE-ProRule" id="PRU00284"/>
    </source>
</evidence>
<evidence type="ECO:0000256" key="1">
    <source>
        <dbReference type="ARBA" id="ARBA00023224"/>
    </source>
</evidence>
<feature type="transmembrane region" description="Helical" evidence="3">
    <location>
        <begin position="45"/>
        <end position="64"/>
    </location>
</feature>
<dbReference type="RefSeq" id="WP_139796167.1">
    <property type="nucleotide sequence ID" value="NZ_CP155572.1"/>
</dbReference>
<dbReference type="Proteomes" id="UP000192738">
    <property type="component" value="Unassembled WGS sequence"/>
</dbReference>
<dbReference type="Pfam" id="PF04069">
    <property type="entry name" value="OpuAC"/>
    <property type="match status" value="1"/>
</dbReference>
<evidence type="ECO:0000313" key="6">
    <source>
        <dbReference type="Proteomes" id="UP000192738"/>
    </source>
</evidence>
<gene>
    <name evidence="5" type="ORF">SAMN04488500_103193</name>
</gene>
<keyword evidence="1 2" id="KW-0807">Transducer</keyword>
<feature type="transmembrane region" description="Helical" evidence="3">
    <location>
        <begin position="21"/>
        <end position="39"/>
    </location>
</feature>
<dbReference type="Pfam" id="PF00015">
    <property type="entry name" value="MCPsignal"/>
    <property type="match status" value="1"/>
</dbReference>
<dbReference type="OrthoDB" id="9787902at2"/>
<dbReference type="InterPro" id="IPR004089">
    <property type="entry name" value="MCPsignal_dom"/>
</dbReference>
<dbReference type="EMBL" id="FWXI01000003">
    <property type="protein sequence ID" value="SMC46274.1"/>
    <property type="molecule type" value="Genomic_DNA"/>
</dbReference>
<dbReference type="AlphaFoldDB" id="A0A1W1ZD04"/>
<dbReference type="PANTHER" id="PTHR32089:SF112">
    <property type="entry name" value="LYSOZYME-LIKE PROTEIN-RELATED"/>
    <property type="match status" value="1"/>
</dbReference>
<keyword evidence="3" id="KW-0472">Membrane</keyword>
<dbReference type="STRING" id="112901.SAMN04488500_103193"/>
<dbReference type="SUPFAM" id="SSF53850">
    <property type="entry name" value="Periplasmic binding protein-like II"/>
    <property type="match status" value="1"/>
</dbReference>
<reference evidence="5 6" key="1">
    <citation type="submission" date="2017-04" db="EMBL/GenBank/DDBJ databases">
        <authorList>
            <person name="Afonso C.L."/>
            <person name="Miller P.J."/>
            <person name="Scott M.A."/>
            <person name="Spackman E."/>
            <person name="Goraichik I."/>
            <person name="Dimitrov K.M."/>
            <person name="Suarez D.L."/>
            <person name="Swayne D.E."/>
        </authorList>
    </citation>
    <scope>NUCLEOTIDE SEQUENCE [LARGE SCALE GENOMIC DNA]</scope>
    <source>
        <strain evidence="5 6">DSM 5090</strain>
    </source>
</reference>
<evidence type="ECO:0000256" key="3">
    <source>
        <dbReference type="SAM" id="Phobius"/>
    </source>
</evidence>
<keyword evidence="6" id="KW-1185">Reference proteome</keyword>